<dbReference type="InterPro" id="IPR011333">
    <property type="entry name" value="SKP1/BTB/POZ_sf"/>
</dbReference>
<feature type="domain" description="BTB" evidence="8">
    <location>
        <begin position="40"/>
        <end position="107"/>
    </location>
</feature>
<keyword evidence="5" id="KW-0833">Ubl conjugation pathway</keyword>
<dbReference type="InterPro" id="IPR006652">
    <property type="entry name" value="Kelch_1"/>
</dbReference>
<keyword evidence="10" id="KW-1185">Reference proteome</keyword>
<dbReference type="KEGG" id="api:100168044"/>
<dbReference type="FunFam" id="1.25.40.420:FF:000001">
    <property type="entry name" value="Kelch-like family member 12"/>
    <property type="match status" value="1"/>
</dbReference>
<evidence type="ECO:0000313" key="9">
    <source>
        <dbReference type="EnsemblMetazoa" id="XP_029346111.1"/>
    </source>
</evidence>
<dbReference type="AlphaFoldDB" id="A0A8R2JT10"/>
<keyword evidence="4" id="KW-0677">Repeat</keyword>
<comment type="function">
    <text evidence="7">Probable substrate-specific adapter of an E3 ubiquitin-protein ligase complex which mediates the ubiquitination and subsequent proteasomal degradation of target proteins. May have a role in synapse differentiation and growth.</text>
</comment>
<dbReference type="Gene3D" id="1.25.40.420">
    <property type="match status" value="1"/>
</dbReference>
<protein>
    <recommendedName>
        <fullName evidence="2">Kelch-like protein diablo</fullName>
    </recommendedName>
</protein>
<dbReference type="InterPro" id="IPR011705">
    <property type="entry name" value="BACK"/>
</dbReference>
<dbReference type="PANTHER" id="PTHR24412">
    <property type="entry name" value="KELCH PROTEIN"/>
    <property type="match status" value="1"/>
</dbReference>
<evidence type="ECO:0000256" key="3">
    <source>
        <dbReference type="ARBA" id="ARBA00022441"/>
    </source>
</evidence>
<dbReference type="RefSeq" id="XP_029346111.1">
    <property type="nucleotide sequence ID" value="XM_029490251.1"/>
</dbReference>
<dbReference type="GO" id="GO:0003779">
    <property type="term" value="F:actin binding"/>
    <property type="evidence" value="ECO:0007669"/>
    <property type="project" value="UniProtKB-KW"/>
</dbReference>
<keyword evidence="3" id="KW-0880">Kelch repeat</keyword>
<dbReference type="InterPro" id="IPR017096">
    <property type="entry name" value="BTB-kelch_protein"/>
</dbReference>
<evidence type="ECO:0000256" key="1">
    <source>
        <dbReference type="ARBA" id="ARBA00004906"/>
    </source>
</evidence>
<evidence type="ECO:0000256" key="5">
    <source>
        <dbReference type="ARBA" id="ARBA00022786"/>
    </source>
</evidence>
<dbReference type="SMART" id="SM00612">
    <property type="entry name" value="Kelch"/>
    <property type="match status" value="6"/>
</dbReference>
<sequence>MENKNQKTEPGRCAKYAKYEYEKSSYAETYGVLQSFRQDGDIKLKADDNKIVIAHKVVLADASPYFHAMFTNFSERNHDLVVMREIDSTALQLLVNFLYSGKIMITEENVQDLLPASNLLQLQEVKEACCDFLQSQLCHTNCIGIYAIADLHSCMKLLTSSELYIQQHFSEVVGGEEFLTLSSPQVIQLISSDKLTVPSEEKVFESVIRWVKYESGSRKRILPQLMEHVRLPLTSKDYIIKKVAKEPLIKNCYKCIDYINEALNFYRLKPNYLIPHNIRNNPRHGDKVILVVSRFDTRESSKCISTKFYEPKISRWHDGPEMITDHNNPCLAVVKDNLVFAVGGFIDVYQQLQSVYVLDLSFESPCWKSSVEMLVKRNNFGVGVINSYLYAVGGHNINDGPLDNAEVLDYNTQEWRMITNMSTRRSGLGVGVLNNLLYAVGGCVSSLQPLKTVECYDPSLDTWTPVAKMSVRRKGVGVGVLDGVLYAVGGVYKSESLRSVEVYRPSTGVWTTIADMHIPRCGAGVVAADGLLYVFGGCEDYYHKDSTECYCPKTNTWTIVAHWVHKNCRARVVAINRPGHLKTC</sequence>
<dbReference type="InterPro" id="IPR015915">
    <property type="entry name" value="Kelch-typ_b-propeller"/>
</dbReference>
<evidence type="ECO:0000256" key="7">
    <source>
        <dbReference type="ARBA" id="ARBA00043912"/>
    </source>
</evidence>
<dbReference type="Proteomes" id="UP000007819">
    <property type="component" value="Chromosome A2"/>
</dbReference>
<dbReference type="Gene3D" id="3.30.710.10">
    <property type="entry name" value="Potassium Channel Kv1.1, Chain A"/>
    <property type="match status" value="1"/>
</dbReference>
<dbReference type="GeneID" id="100168044"/>
<dbReference type="SMART" id="SM00225">
    <property type="entry name" value="BTB"/>
    <property type="match status" value="1"/>
</dbReference>
<proteinExistence type="predicted"/>
<name>A0A8R2JT10_ACYPI</name>
<reference evidence="9" key="2">
    <citation type="submission" date="2022-06" db="UniProtKB">
        <authorList>
            <consortium name="EnsemblMetazoa"/>
        </authorList>
    </citation>
    <scope>IDENTIFICATION</scope>
</reference>
<dbReference type="SUPFAM" id="SSF117281">
    <property type="entry name" value="Kelch motif"/>
    <property type="match status" value="1"/>
</dbReference>
<dbReference type="PANTHER" id="PTHR24412:SF466">
    <property type="entry name" value="RING CANAL KELCH PROTEIN"/>
    <property type="match status" value="1"/>
</dbReference>
<dbReference type="PROSITE" id="PS50097">
    <property type="entry name" value="BTB"/>
    <property type="match status" value="1"/>
</dbReference>
<dbReference type="InterPro" id="IPR000210">
    <property type="entry name" value="BTB/POZ_dom"/>
</dbReference>
<dbReference type="EnsemblMetazoa" id="XM_029490251.1">
    <property type="protein sequence ID" value="XP_029346111.1"/>
    <property type="gene ID" value="LOC100168044"/>
</dbReference>
<evidence type="ECO:0000313" key="10">
    <source>
        <dbReference type="Proteomes" id="UP000007819"/>
    </source>
</evidence>
<evidence type="ECO:0000256" key="6">
    <source>
        <dbReference type="ARBA" id="ARBA00023203"/>
    </source>
</evidence>
<reference evidence="10" key="1">
    <citation type="submission" date="2010-06" db="EMBL/GenBank/DDBJ databases">
        <authorList>
            <person name="Jiang H."/>
            <person name="Abraham K."/>
            <person name="Ali S."/>
            <person name="Alsbrooks S.L."/>
            <person name="Anim B.N."/>
            <person name="Anosike U.S."/>
            <person name="Attaway T."/>
            <person name="Bandaranaike D.P."/>
            <person name="Battles P.K."/>
            <person name="Bell S.N."/>
            <person name="Bell A.V."/>
            <person name="Beltran B."/>
            <person name="Bickham C."/>
            <person name="Bustamante Y."/>
            <person name="Caleb T."/>
            <person name="Canada A."/>
            <person name="Cardenas V."/>
            <person name="Carter K."/>
            <person name="Chacko J."/>
            <person name="Chandrabose M.N."/>
            <person name="Chavez D."/>
            <person name="Chavez A."/>
            <person name="Chen L."/>
            <person name="Chu H.-S."/>
            <person name="Claassen K.J."/>
            <person name="Cockrell R."/>
            <person name="Collins M."/>
            <person name="Cooper J.A."/>
            <person name="Cree A."/>
            <person name="Curry S.M."/>
            <person name="Da Y."/>
            <person name="Dao M.D."/>
            <person name="Das B."/>
            <person name="Davila M.-L."/>
            <person name="Davy-Carroll L."/>
            <person name="Denson S."/>
            <person name="Dinh H."/>
            <person name="Ebong V.E."/>
            <person name="Edwards J.R."/>
            <person name="Egan A."/>
            <person name="El-Daye J."/>
            <person name="Escobedo L."/>
            <person name="Fernandez S."/>
            <person name="Fernando P.R."/>
            <person name="Flagg N."/>
            <person name="Forbes L.D."/>
            <person name="Fowler R.G."/>
            <person name="Fu Q."/>
            <person name="Gabisi R.A."/>
            <person name="Ganer J."/>
            <person name="Garbino Pronczuk A."/>
            <person name="Garcia R.M."/>
            <person name="Garner T."/>
            <person name="Garrett T.E."/>
            <person name="Gonzalez D.A."/>
            <person name="Hamid H."/>
            <person name="Hawkins E.S."/>
            <person name="Hirani K."/>
            <person name="Hogues M.E."/>
            <person name="Hollins B."/>
            <person name="Hsiao C.-H."/>
            <person name="Jabil R."/>
            <person name="James M.L."/>
            <person name="Jhangiani S.N."/>
            <person name="Johnson B."/>
            <person name="Johnson Q."/>
            <person name="Joshi V."/>
            <person name="Kalu J.B."/>
            <person name="Kam C."/>
            <person name="Kashfia A."/>
            <person name="Keebler J."/>
            <person name="Kisamo H."/>
            <person name="Kovar C.L."/>
            <person name="Lago L.A."/>
            <person name="Lai C.-Y."/>
            <person name="Laidlaw J."/>
            <person name="Lara F."/>
            <person name="Le T.-K."/>
            <person name="Lee S.L."/>
            <person name="Legall F.H."/>
            <person name="Lemon S.J."/>
            <person name="Lewis L.R."/>
            <person name="Li B."/>
            <person name="Liu Y."/>
            <person name="Liu Y.-S."/>
            <person name="Lopez J."/>
            <person name="Lozado R.J."/>
            <person name="Lu J."/>
            <person name="Madu R.C."/>
            <person name="Maheshwari M."/>
            <person name="Maheshwari R."/>
            <person name="Malloy K."/>
            <person name="Martinez E."/>
            <person name="Mathew T."/>
            <person name="Mercado I.C."/>
            <person name="Mercado C."/>
            <person name="Meyer B."/>
            <person name="Montgomery K."/>
            <person name="Morgan M.B."/>
            <person name="Munidasa M."/>
            <person name="Nazareth L.V."/>
            <person name="Nelson J."/>
            <person name="Ng B.M."/>
            <person name="Nguyen N.B."/>
            <person name="Nguyen P.Q."/>
            <person name="Nguyen T."/>
            <person name="Obregon M."/>
            <person name="Okwuonu G.O."/>
            <person name="Onwere C.G."/>
            <person name="Orozco G."/>
            <person name="Parra A."/>
            <person name="Patel S."/>
            <person name="Patil S."/>
            <person name="Perez A."/>
            <person name="Perez Y."/>
            <person name="Pham C."/>
            <person name="Primus E.L."/>
            <person name="Pu L.-L."/>
            <person name="Puazo M."/>
            <person name="Qin X."/>
            <person name="Quiroz J.B."/>
            <person name="Reese J."/>
            <person name="Richards S."/>
            <person name="Rives C.M."/>
            <person name="Robberts R."/>
            <person name="Ruiz S.J."/>
            <person name="Ruiz M.J."/>
            <person name="Santibanez J."/>
            <person name="Schneider B.W."/>
            <person name="Sisson I."/>
            <person name="Smith M."/>
            <person name="Sodergren E."/>
            <person name="Song X.-Z."/>
            <person name="Song B.B."/>
            <person name="Summersgill H."/>
            <person name="Thelus R."/>
            <person name="Thornton R.D."/>
            <person name="Trejos Z.Y."/>
            <person name="Usmani K."/>
            <person name="Vattathil S."/>
            <person name="Villasana D."/>
            <person name="Walker D.L."/>
            <person name="Wang S."/>
            <person name="Wang K."/>
            <person name="White C.S."/>
            <person name="Williams A.C."/>
            <person name="Williamson J."/>
            <person name="Wilson K."/>
            <person name="Woghiren I.O."/>
            <person name="Woodworth J.R."/>
            <person name="Worley K.C."/>
            <person name="Wright R.A."/>
            <person name="Wu W."/>
            <person name="Young L."/>
            <person name="Zhang L."/>
            <person name="Zhang J."/>
            <person name="Zhu Y."/>
            <person name="Muzny D.M."/>
            <person name="Weinstock G."/>
            <person name="Gibbs R.A."/>
        </authorList>
    </citation>
    <scope>NUCLEOTIDE SEQUENCE [LARGE SCALE GENOMIC DNA]</scope>
    <source>
        <strain evidence="10">LSR1</strain>
    </source>
</reference>
<keyword evidence="6" id="KW-0009">Actin-binding</keyword>
<dbReference type="SUPFAM" id="SSF54695">
    <property type="entry name" value="POZ domain"/>
    <property type="match status" value="1"/>
</dbReference>
<dbReference type="Pfam" id="PF24681">
    <property type="entry name" value="Kelch_KLHDC2_KLHL20_DRC7"/>
    <property type="match status" value="1"/>
</dbReference>
<evidence type="ECO:0000259" key="8">
    <source>
        <dbReference type="PROSITE" id="PS50097"/>
    </source>
</evidence>
<dbReference type="Pfam" id="PF07707">
    <property type="entry name" value="BACK"/>
    <property type="match status" value="1"/>
</dbReference>
<dbReference type="OrthoDB" id="191037at2759"/>
<evidence type="ECO:0000256" key="2">
    <source>
        <dbReference type="ARBA" id="ARBA00013699"/>
    </source>
</evidence>
<accession>A0A8R2JT10</accession>
<dbReference type="Gene3D" id="2.120.10.80">
    <property type="entry name" value="Kelch-type beta propeller"/>
    <property type="match status" value="1"/>
</dbReference>
<evidence type="ECO:0000256" key="4">
    <source>
        <dbReference type="ARBA" id="ARBA00022737"/>
    </source>
</evidence>
<organism evidence="9 10">
    <name type="scientific">Acyrthosiphon pisum</name>
    <name type="common">Pea aphid</name>
    <dbReference type="NCBI Taxonomy" id="7029"/>
    <lineage>
        <taxon>Eukaryota</taxon>
        <taxon>Metazoa</taxon>
        <taxon>Ecdysozoa</taxon>
        <taxon>Arthropoda</taxon>
        <taxon>Hexapoda</taxon>
        <taxon>Insecta</taxon>
        <taxon>Pterygota</taxon>
        <taxon>Neoptera</taxon>
        <taxon>Paraneoptera</taxon>
        <taxon>Hemiptera</taxon>
        <taxon>Sternorrhyncha</taxon>
        <taxon>Aphidomorpha</taxon>
        <taxon>Aphidoidea</taxon>
        <taxon>Aphididae</taxon>
        <taxon>Macrosiphini</taxon>
        <taxon>Acyrthosiphon</taxon>
    </lineage>
</organism>
<dbReference type="SMART" id="SM00875">
    <property type="entry name" value="BACK"/>
    <property type="match status" value="1"/>
</dbReference>
<dbReference type="PIRSF" id="PIRSF037037">
    <property type="entry name" value="Kelch-like_protein_gigaxonin"/>
    <property type="match status" value="1"/>
</dbReference>
<comment type="pathway">
    <text evidence="1">Protein modification; protein ubiquitination.</text>
</comment>
<dbReference type="Pfam" id="PF00651">
    <property type="entry name" value="BTB"/>
    <property type="match status" value="1"/>
</dbReference>